<proteinExistence type="predicted"/>
<protein>
    <submittedName>
        <fullName evidence="1">Uncharacterized protein</fullName>
    </submittedName>
</protein>
<organism evidence="1 2">
    <name type="scientific">Tritrichomonas foetus</name>
    <dbReference type="NCBI Taxonomy" id="1144522"/>
    <lineage>
        <taxon>Eukaryota</taxon>
        <taxon>Metamonada</taxon>
        <taxon>Parabasalia</taxon>
        <taxon>Tritrichomonadida</taxon>
        <taxon>Tritrichomonadidae</taxon>
        <taxon>Tritrichomonas</taxon>
    </lineage>
</organism>
<gene>
    <name evidence="1" type="ORF">TRFO_34237</name>
</gene>
<accession>A0A1J4JQ26</accession>
<dbReference type="Proteomes" id="UP000179807">
    <property type="component" value="Unassembled WGS sequence"/>
</dbReference>
<name>A0A1J4JQ26_9EUKA</name>
<dbReference type="RefSeq" id="XP_068352469.1">
    <property type="nucleotide sequence ID" value="XM_068509555.1"/>
</dbReference>
<keyword evidence="2" id="KW-1185">Reference proteome</keyword>
<evidence type="ECO:0000313" key="2">
    <source>
        <dbReference type="Proteomes" id="UP000179807"/>
    </source>
</evidence>
<comment type="caution">
    <text evidence="1">The sequence shown here is derived from an EMBL/GenBank/DDBJ whole genome shotgun (WGS) entry which is preliminary data.</text>
</comment>
<evidence type="ECO:0000313" key="1">
    <source>
        <dbReference type="EMBL" id="OHS99332.1"/>
    </source>
</evidence>
<dbReference type="EMBL" id="MLAK01001010">
    <property type="protein sequence ID" value="OHS99332.1"/>
    <property type="molecule type" value="Genomic_DNA"/>
</dbReference>
<reference evidence="1" key="1">
    <citation type="submission" date="2016-10" db="EMBL/GenBank/DDBJ databases">
        <authorList>
            <person name="Benchimol M."/>
            <person name="Almeida L.G."/>
            <person name="Vasconcelos A.T."/>
            <person name="Perreira-Neves A."/>
            <person name="Rosa I.A."/>
            <person name="Tasca T."/>
            <person name="Bogo M.R."/>
            <person name="de Souza W."/>
        </authorList>
    </citation>
    <scope>NUCLEOTIDE SEQUENCE [LARGE SCALE GENOMIC DNA]</scope>
    <source>
        <strain evidence="1">K</strain>
    </source>
</reference>
<dbReference type="AlphaFoldDB" id="A0A1J4JQ26"/>
<dbReference type="GeneID" id="94844259"/>
<dbReference type="VEuPathDB" id="TrichDB:TRFO_34237"/>
<sequence length="81" mass="9545">MLDQIFESSILTIRIFKRFHSNELSKLDFFKNLTFESSSSHSSYFPKFAENIPNNAFSSCNLSFFLFDDNCVFTLLNKQKR</sequence>